<dbReference type="InterPro" id="IPR006342">
    <property type="entry name" value="FkbM_mtfrase"/>
</dbReference>
<dbReference type="NCBIfam" id="TIGR01444">
    <property type="entry name" value="fkbM_fam"/>
    <property type="match status" value="1"/>
</dbReference>
<dbReference type="EMBL" id="LAZR01012283">
    <property type="protein sequence ID" value="KKM27653.1"/>
    <property type="molecule type" value="Genomic_DNA"/>
</dbReference>
<reference evidence="1" key="1">
    <citation type="journal article" date="2015" name="Nature">
        <title>Complex archaea that bridge the gap between prokaryotes and eukaryotes.</title>
        <authorList>
            <person name="Spang A."/>
            <person name="Saw J.H."/>
            <person name="Jorgensen S.L."/>
            <person name="Zaremba-Niedzwiedzka K."/>
            <person name="Martijn J."/>
            <person name="Lind A.E."/>
            <person name="van Eijk R."/>
            <person name="Schleper C."/>
            <person name="Guy L."/>
            <person name="Ettema T.J."/>
        </authorList>
    </citation>
    <scope>NUCLEOTIDE SEQUENCE</scope>
</reference>
<dbReference type="InterPro" id="IPR029063">
    <property type="entry name" value="SAM-dependent_MTases_sf"/>
</dbReference>
<dbReference type="SUPFAM" id="SSF53335">
    <property type="entry name" value="S-adenosyl-L-methionine-dependent methyltransferases"/>
    <property type="match status" value="1"/>
</dbReference>
<evidence type="ECO:0000313" key="1">
    <source>
        <dbReference type="EMBL" id="KKM27653.1"/>
    </source>
</evidence>
<organism evidence="1">
    <name type="scientific">marine sediment metagenome</name>
    <dbReference type="NCBI Taxonomy" id="412755"/>
    <lineage>
        <taxon>unclassified sequences</taxon>
        <taxon>metagenomes</taxon>
        <taxon>ecological metagenomes</taxon>
    </lineage>
</organism>
<proteinExistence type="predicted"/>
<sequence>MFRYSIRFQWQRMTLEEEGHFNIDWEDIDERSVIWEIGGYEGHWALAMAEKYNPQLHIFEPQDWAADNARRKLAGYNAQVYQFALWTYSGEMQIHNYGRDGASLVNFSVSDLHTIRTVDVYPFFVGVPPKDPVGQVDLCQMNIEGGEFILLPYMIGMGLMPYIKRFRCQWHPNLVPSAQEKWDRLKQMMDKTHELYWDYGNIAQEWKRRDMG</sequence>
<dbReference type="Gene3D" id="3.40.50.150">
    <property type="entry name" value="Vaccinia Virus protein VP39"/>
    <property type="match status" value="1"/>
</dbReference>
<protein>
    <recommendedName>
        <fullName evidence="2">Methyltransferase FkbM domain-containing protein</fullName>
    </recommendedName>
</protein>
<dbReference type="AlphaFoldDB" id="A0A0F9L0E3"/>
<gene>
    <name evidence="1" type="ORF">LCGC14_1572610</name>
</gene>
<accession>A0A0F9L0E3</accession>
<evidence type="ECO:0008006" key="2">
    <source>
        <dbReference type="Google" id="ProtNLM"/>
    </source>
</evidence>
<name>A0A0F9L0E3_9ZZZZ</name>
<comment type="caution">
    <text evidence="1">The sequence shown here is derived from an EMBL/GenBank/DDBJ whole genome shotgun (WGS) entry which is preliminary data.</text>
</comment>